<gene>
    <name evidence="7" type="ORF">QR680_007546</name>
</gene>
<reference evidence="7" key="1">
    <citation type="submission" date="2023-06" db="EMBL/GenBank/DDBJ databases">
        <title>Genomic analysis of the entomopathogenic nematode Steinernema hermaphroditum.</title>
        <authorList>
            <person name="Schwarz E.M."/>
            <person name="Heppert J.K."/>
            <person name="Baniya A."/>
            <person name="Schwartz H.T."/>
            <person name="Tan C.-H."/>
            <person name="Antoshechkin I."/>
            <person name="Sternberg P.W."/>
            <person name="Goodrich-Blair H."/>
            <person name="Dillman A.R."/>
        </authorList>
    </citation>
    <scope>NUCLEOTIDE SEQUENCE</scope>
    <source>
        <strain evidence="7">PS9179</strain>
        <tissue evidence="7">Whole animal</tissue>
    </source>
</reference>
<feature type="transmembrane region" description="Helical" evidence="5">
    <location>
        <begin position="270"/>
        <end position="292"/>
    </location>
</feature>
<comment type="caution">
    <text evidence="7">The sequence shown here is derived from an EMBL/GenBank/DDBJ whole genome shotgun (WGS) entry which is preliminary data.</text>
</comment>
<feature type="transmembrane region" description="Helical" evidence="5">
    <location>
        <begin position="112"/>
        <end position="137"/>
    </location>
</feature>
<keyword evidence="3 5" id="KW-1133">Transmembrane helix</keyword>
<feature type="transmembrane region" description="Helical" evidence="5">
    <location>
        <begin position="37"/>
        <end position="57"/>
    </location>
</feature>
<dbReference type="InterPro" id="IPR019428">
    <property type="entry name" value="7TM_GPCR_serpentine_rcpt_Str"/>
</dbReference>
<dbReference type="GO" id="GO:0016020">
    <property type="term" value="C:membrane"/>
    <property type="evidence" value="ECO:0007669"/>
    <property type="project" value="UniProtKB-SubCell"/>
</dbReference>
<protein>
    <recommendedName>
        <fullName evidence="6">G-protein coupled receptors family 1 profile domain-containing protein</fullName>
    </recommendedName>
</protein>
<dbReference type="PANTHER" id="PTHR22943">
    <property type="entry name" value="7-TRANSMEMBRANE DOMAIN RECEPTOR C.ELEGANS"/>
    <property type="match status" value="1"/>
</dbReference>
<keyword evidence="2 5" id="KW-0812">Transmembrane</keyword>
<dbReference type="PROSITE" id="PS50262">
    <property type="entry name" value="G_PROTEIN_RECEP_F1_2"/>
    <property type="match status" value="1"/>
</dbReference>
<keyword evidence="4 5" id="KW-0472">Membrane</keyword>
<dbReference type="AlphaFoldDB" id="A0AA39IF33"/>
<evidence type="ECO:0000256" key="5">
    <source>
        <dbReference type="SAM" id="Phobius"/>
    </source>
</evidence>
<feature type="transmembrane region" description="Helical" evidence="5">
    <location>
        <begin position="69"/>
        <end position="92"/>
    </location>
</feature>
<keyword evidence="8" id="KW-1185">Reference proteome</keyword>
<dbReference type="EMBL" id="JAUCMV010000001">
    <property type="protein sequence ID" value="KAK0422396.1"/>
    <property type="molecule type" value="Genomic_DNA"/>
</dbReference>
<proteinExistence type="predicted"/>
<feature type="transmembrane region" description="Helical" evidence="5">
    <location>
        <begin position="219"/>
        <end position="245"/>
    </location>
</feature>
<feature type="transmembrane region" description="Helical" evidence="5">
    <location>
        <begin position="304"/>
        <end position="324"/>
    </location>
</feature>
<name>A0AA39IF33_9BILA</name>
<accession>A0AA39IF33</accession>
<dbReference type="Gene3D" id="1.20.1070.10">
    <property type="entry name" value="Rhodopsin 7-helix transmembrane proteins"/>
    <property type="match status" value="1"/>
</dbReference>
<comment type="subcellular location">
    <subcellularLocation>
        <location evidence="1">Membrane</location>
    </subcellularLocation>
</comment>
<dbReference type="InterPro" id="IPR017452">
    <property type="entry name" value="GPCR_Rhodpsn_7TM"/>
</dbReference>
<feature type="domain" description="G-protein coupled receptors family 1 profile" evidence="6">
    <location>
        <begin position="46"/>
        <end position="271"/>
    </location>
</feature>
<evidence type="ECO:0000256" key="4">
    <source>
        <dbReference type="ARBA" id="ARBA00023136"/>
    </source>
</evidence>
<dbReference type="Pfam" id="PF10326">
    <property type="entry name" value="7TM_GPCR_Str"/>
    <property type="match status" value="1"/>
</dbReference>
<organism evidence="7 8">
    <name type="scientific">Steinernema hermaphroditum</name>
    <dbReference type="NCBI Taxonomy" id="289476"/>
    <lineage>
        <taxon>Eukaryota</taxon>
        <taxon>Metazoa</taxon>
        <taxon>Ecdysozoa</taxon>
        <taxon>Nematoda</taxon>
        <taxon>Chromadorea</taxon>
        <taxon>Rhabditida</taxon>
        <taxon>Tylenchina</taxon>
        <taxon>Panagrolaimomorpha</taxon>
        <taxon>Strongyloidoidea</taxon>
        <taxon>Steinernematidae</taxon>
        <taxon>Steinernema</taxon>
    </lineage>
</organism>
<evidence type="ECO:0000313" key="8">
    <source>
        <dbReference type="Proteomes" id="UP001175271"/>
    </source>
</evidence>
<sequence length="363" mass="41056">MQNRVTNDELFLQNCFDYFTKTFFEHMLMVAVTLCNYLAGGIAAFLNLLIVAVCFALRKEELGAYRFFIAAHALVDLLYTLVSMSINLTIFIDRGVIFLVPSGIVCYLPHTWAFRVFLLTSGFLLLNIIILPVSFLYRYIVLCSPNSYHKVFKFHRVLVACLLVGLLCVAFMISGVWVMNQQVPFESLFTAVRHTAPLSKTSVQSWLHFDATITLTFPFVFYVSVLCGCLMATYTSVVAFSVNIFRTLRRRRQQMTPKTVKMHARLTKSLIYQAVFPVFLLLLPLITVFAAVICNVDAKIAGPIMAMTITWQPVANAVCIMSFVRPIHKFVLMRLGVWHLVARTATVHTDSKAAQISVVSAFR</sequence>
<dbReference type="PANTHER" id="PTHR22943:SF248">
    <property type="entry name" value="SEVEN TM RECEPTOR"/>
    <property type="match status" value="1"/>
</dbReference>
<evidence type="ECO:0000313" key="7">
    <source>
        <dbReference type="EMBL" id="KAK0422396.1"/>
    </source>
</evidence>
<evidence type="ECO:0000256" key="1">
    <source>
        <dbReference type="ARBA" id="ARBA00004370"/>
    </source>
</evidence>
<evidence type="ECO:0000259" key="6">
    <source>
        <dbReference type="PROSITE" id="PS50262"/>
    </source>
</evidence>
<feature type="transmembrane region" description="Helical" evidence="5">
    <location>
        <begin position="157"/>
        <end position="179"/>
    </location>
</feature>
<evidence type="ECO:0000256" key="3">
    <source>
        <dbReference type="ARBA" id="ARBA00022989"/>
    </source>
</evidence>
<dbReference type="SUPFAM" id="SSF81321">
    <property type="entry name" value="Family A G protein-coupled receptor-like"/>
    <property type="match status" value="1"/>
</dbReference>
<evidence type="ECO:0000256" key="2">
    <source>
        <dbReference type="ARBA" id="ARBA00022692"/>
    </source>
</evidence>
<dbReference type="Proteomes" id="UP001175271">
    <property type="component" value="Unassembled WGS sequence"/>
</dbReference>